<dbReference type="InParanoid" id="K5VUN8"/>
<dbReference type="GO" id="GO:0005739">
    <property type="term" value="C:mitochondrion"/>
    <property type="evidence" value="ECO:0007669"/>
    <property type="project" value="UniProtKB-SubCell"/>
</dbReference>
<sequence length="518" mass="59359">MLHLRLFVNRNARQVLRIRVNHVRHVSTPSLDPMISGFVTKLAEKQPCYSAAASSIRIIQRPAEFYQCLLDMIRRAEHRIFLSSLYIGSEEAELIDALKATLRQKPYLQARLHLDLNRSTRPGPGSTARLLLPLLKEFPDRLHVSLFRSPKLKGLMAKVVPPRFNEGWGTWHPKIYGADDGVLLSGANLNTSYFTDRQDRYLHFSHHRHLAQYCYGFLQASSRFSYRLLPAVLKPEDYTLHWHDSQTHPHNYEQKAGQLLSTFQETSRLGSTECLGNLDKMGDITQLRDVLVFPIIQAGQFGVREEERALSMLFHHLSGQHDNDRNRNGHYDGPLIDLTSGYFGLYRDYRDLVLQSDLRCRIISASPKANGFYGSKGVSGRIPEGYTLLEQRFMGAVRRAEREWKHDEIDWDVLRGPGVQLSEWEREGWTYHAKGIWLRPSPVADPSLTLFGSTNLNSRSANLDTELSFVIVTSSPELRRQLREEVDALRAHVRPWRGEDRRVRLGTKALVAMVGGML</sequence>
<reference evidence="8 9" key="1">
    <citation type="journal article" date="2012" name="BMC Genomics">
        <title>Comparative genomics of the white-rot fungi, Phanerochaete carnosa and P. chrysosporium, to elucidate the genetic basis of the distinct wood types they colonize.</title>
        <authorList>
            <person name="Suzuki H."/>
            <person name="MacDonald J."/>
            <person name="Syed K."/>
            <person name="Salamov A."/>
            <person name="Hori C."/>
            <person name="Aerts A."/>
            <person name="Henrissat B."/>
            <person name="Wiebenga A."/>
            <person name="vanKuyk P.A."/>
            <person name="Barry K."/>
            <person name="Lindquist E."/>
            <person name="LaButti K."/>
            <person name="Lapidus A."/>
            <person name="Lucas S."/>
            <person name="Coutinho P."/>
            <person name="Gong Y."/>
            <person name="Samejima M."/>
            <person name="Mahadevan R."/>
            <person name="Abou-Zaid M."/>
            <person name="de Vries R.P."/>
            <person name="Igarashi K."/>
            <person name="Yadav J.S."/>
            <person name="Grigoriev I.V."/>
            <person name="Master E.R."/>
        </authorList>
    </citation>
    <scope>NUCLEOTIDE SEQUENCE [LARGE SCALE GENOMIC DNA]</scope>
    <source>
        <strain evidence="8 9">HHB-10118-sp</strain>
    </source>
</reference>
<gene>
    <name evidence="8" type="ORF">PHACADRAFT_143344</name>
</gene>
<dbReference type="HOGENOM" id="CLU_030471_1_0_1"/>
<evidence type="ECO:0000256" key="3">
    <source>
        <dbReference type="ARBA" id="ARBA00022737"/>
    </source>
</evidence>
<dbReference type="PANTHER" id="PTHR12586">
    <property type="entry name" value="CDP-DIACYLGLYCEROL--SERINE O-PHOSPHATIDYLTRANSFERASE"/>
    <property type="match status" value="1"/>
</dbReference>
<organism evidence="8 9">
    <name type="scientific">Phanerochaete carnosa (strain HHB-10118-sp)</name>
    <name type="common">White-rot fungus</name>
    <name type="synonym">Peniophora carnosa</name>
    <dbReference type="NCBI Taxonomy" id="650164"/>
    <lineage>
        <taxon>Eukaryota</taxon>
        <taxon>Fungi</taxon>
        <taxon>Dikarya</taxon>
        <taxon>Basidiomycota</taxon>
        <taxon>Agaricomycotina</taxon>
        <taxon>Agaricomycetes</taxon>
        <taxon>Polyporales</taxon>
        <taxon>Phanerochaetaceae</taxon>
        <taxon>Phanerochaete</taxon>
    </lineage>
</organism>
<keyword evidence="1 7" id="KW-0444">Lipid biosynthesis</keyword>
<keyword evidence="7" id="KW-0547">Nucleotide-binding</keyword>
<dbReference type="EMBL" id="JH930472">
    <property type="protein sequence ID" value="EKM55253.1"/>
    <property type="molecule type" value="Genomic_DNA"/>
</dbReference>
<comment type="similarity">
    <text evidence="7">Belongs to the CDP-alcohol phosphatidyltransferase class-II family.</text>
</comment>
<dbReference type="GO" id="GO:0032049">
    <property type="term" value="P:cardiolipin biosynthetic process"/>
    <property type="evidence" value="ECO:0007669"/>
    <property type="project" value="InterPro"/>
</dbReference>
<comment type="pathway">
    <text evidence="7">Phospholipid metabolism; phosphatidylglycerol biosynthesis; phosphatidylglycerol from CDP-diacylglycerol: step 1/2.</text>
</comment>
<dbReference type="UniPathway" id="UPA00084">
    <property type="reaction ID" value="UER00503"/>
</dbReference>
<comment type="function">
    <text evidence="7">Functions in the biosynthesis of the anionic phospholipids phosphatidylglycerol and cardiolipin.</text>
</comment>
<dbReference type="InterPro" id="IPR016270">
    <property type="entry name" value="PGS1"/>
</dbReference>
<keyword evidence="7" id="KW-0496">Mitochondrion</keyword>
<keyword evidence="2 7" id="KW-0808">Transferase</keyword>
<dbReference type="EC" id="2.7.8.5" evidence="7"/>
<dbReference type="Proteomes" id="UP000008370">
    <property type="component" value="Unassembled WGS sequence"/>
</dbReference>
<evidence type="ECO:0000256" key="6">
    <source>
        <dbReference type="ARBA" id="ARBA00023264"/>
    </source>
</evidence>
<keyword evidence="5 7" id="KW-0594">Phospholipid biosynthesis</keyword>
<comment type="catalytic activity">
    <reaction evidence="7">
        <text>a CDP-1,2-diacyl-sn-glycerol + sn-glycerol 3-phosphate = a 1,2-diacyl-sn-glycero-3-phospho-(1'-sn-glycero-3'-phosphate) + CMP + H(+)</text>
        <dbReference type="Rhea" id="RHEA:12593"/>
        <dbReference type="ChEBI" id="CHEBI:15378"/>
        <dbReference type="ChEBI" id="CHEBI:57597"/>
        <dbReference type="ChEBI" id="CHEBI:58332"/>
        <dbReference type="ChEBI" id="CHEBI:60110"/>
        <dbReference type="ChEBI" id="CHEBI:60377"/>
        <dbReference type="EC" id="2.7.8.5"/>
    </reaction>
</comment>
<dbReference type="CDD" id="cd09137">
    <property type="entry name" value="PLDc_PGS1_euk_2"/>
    <property type="match status" value="1"/>
</dbReference>
<protein>
    <recommendedName>
        <fullName evidence="7">CDP-diacylglycerol--glycerol-3-phosphate 3-phosphatidyltransferase</fullName>
        <ecNumber evidence="7">2.7.8.5</ecNumber>
    </recommendedName>
</protein>
<dbReference type="GeneID" id="18908595"/>
<evidence type="ECO:0000313" key="9">
    <source>
        <dbReference type="Proteomes" id="UP000008370"/>
    </source>
</evidence>
<dbReference type="KEGG" id="pco:PHACADRAFT_143344"/>
<dbReference type="PIRSF" id="PIRSF000850">
    <property type="entry name" value="Phospholipase_D_PSS"/>
    <property type="match status" value="1"/>
</dbReference>
<keyword evidence="7" id="KW-0067">ATP-binding</keyword>
<dbReference type="RefSeq" id="XP_007395585.1">
    <property type="nucleotide sequence ID" value="XM_007395523.1"/>
</dbReference>
<dbReference type="GO" id="GO:0005524">
    <property type="term" value="F:ATP binding"/>
    <property type="evidence" value="ECO:0007669"/>
    <property type="project" value="UniProtKB-KW"/>
</dbReference>
<evidence type="ECO:0000256" key="4">
    <source>
        <dbReference type="ARBA" id="ARBA00023098"/>
    </source>
</evidence>
<keyword evidence="9" id="KW-1185">Reference proteome</keyword>
<dbReference type="STRING" id="650164.K5VUN8"/>
<dbReference type="OrthoDB" id="10250191at2759"/>
<accession>K5VUN8</accession>
<dbReference type="PANTHER" id="PTHR12586:SF1">
    <property type="entry name" value="CDP-DIACYLGLYCEROL--GLYCEROL-3-PHOSPHATE 3-PHOSPHATIDYLTRANSFERASE, MITOCHONDRIAL"/>
    <property type="match status" value="1"/>
</dbReference>
<dbReference type="CDD" id="cd09135">
    <property type="entry name" value="PLDc_PGS1_euk_1"/>
    <property type="match status" value="1"/>
</dbReference>
<evidence type="ECO:0000256" key="2">
    <source>
        <dbReference type="ARBA" id="ARBA00022679"/>
    </source>
</evidence>
<dbReference type="SUPFAM" id="SSF56024">
    <property type="entry name" value="Phospholipase D/nuclease"/>
    <property type="match status" value="2"/>
</dbReference>
<evidence type="ECO:0000256" key="7">
    <source>
        <dbReference type="RuleBase" id="RU365024"/>
    </source>
</evidence>
<keyword evidence="4 7" id="KW-0443">Lipid metabolism</keyword>
<evidence type="ECO:0000313" key="8">
    <source>
        <dbReference type="EMBL" id="EKM55253.1"/>
    </source>
</evidence>
<dbReference type="AlphaFoldDB" id="K5VUN8"/>
<dbReference type="FunCoup" id="K5VUN8">
    <property type="interactions" value="556"/>
</dbReference>
<proteinExistence type="inferred from homology"/>
<dbReference type="Gene3D" id="3.30.870.10">
    <property type="entry name" value="Endonuclease Chain A"/>
    <property type="match status" value="2"/>
</dbReference>
<keyword evidence="6 7" id="KW-1208">Phospholipid metabolism</keyword>
<evidence type="ECO:0000256" key="1">
    <source>
        <dbReference type="ARBA" id="ARBA00022516"/>
    </source>
</evidence>
<dbReference type="GO" id="GO:0008444">
    <property type="term" value="F:CDP-diacylglycerol-glycerol-3-phosphate 3-phosphatidyltransferase activity"/>
    <property type="evidence" value="ECO:0007669"/>
    <property type="project" value="UniProtKB-EC"/>
</dbReference>
<comment type="subcellular location">
    <subcellularLocation>
        <location evidence="7">Mitochondrion</location>
    </subcellularLocation>
</comment>
<keyword evidence="3" id="KW-0677">Repeat</keyword>
<name>K5VUN8_PHACS</name>
<evidence type="ECO:0000256" key="5">
    <source>
        <dbReference type="ARBA" id="ARBA00023209"/>
    </source>
</evidence>